<evidence type="ECO:0000313" key="3">
    <source>
        <dbReference type="Proteomes" id="UP000320585"/>
    </source>
</evidence>
<accession>A0A8D5A610</accession>
<dbReference type="EMBL" id="AP019697">
    <property type="protein sequence ID" value="BBK25361.1"/>
    <property type="molecule type" value="Genomic_DNA"/>
</dbReference>
<proteinExistence type="predicted"/>
<sequence length="106" mass="11917">MRIEDLMDLEMYGSMYILFAMASFYVEGANLLVPSRVNFNFKRVLSPFTSFFKGFIGAGGWAAMALRSSGLEGKREQLNDGASGFLRCPVSFHDFAWKGTPRGEWI</sequence>
<dbReference type="GeneID" id="92716522"/>
<keyword evidence="3" id="KW-1185">Reference proteome</keyword>
<protein>
    <submittedName>
        <fullName evidence="2">Uncharacterized protein</fullName>
    </submittedName>
</protein>
<keyword evidence="1" id="KW-1133">Transmembrane helix</keyword>
<organism evidence="2 3">
    <name type="scientific">Dialister hominis</name>
    <dbReference type="NCBI Taxonomy" id="2582419"/>
    <lineage>
        <taxon>Bacteria</taxon>
        <taxon>Bacillati</taxon>
        <taxon>Bacillota</taxon>
        <taxon>Negativicutes</taxon>
        <taxon>Veillonellales</taxon>
        <taxon>Veillonellaceae</taxon>
        <taxon>Dialister</taxon>
    </lineage>
</organism>
<dbReference type="RefSeq" id="WP_022381530.1">
    <property type="nucleotide sequence ID" value="NZ_AP019697.1"/>
</dbReference>
<reference evidence="3" key="1">
    <citation type="submission" date="2019-05" db="EMBL/GenBank/DDBJ databases">
        <title>Complete genome sequencing of Dialister sp. strain 5BBH33.</title>
        <authorList>
            <person name="Sakamoto M."/>
            <person name="Murakami T."/>
            <person name="Mori H."/>
        </authorList>
    </citation>
    <scope>NUCLEOTIDE SEQUENCE [LARGE SCALE GENOMIC DNA]</scope>
    <source>
        <strain evidence="3">5BBH33</strain>
    </source>
</reference>
<evidence type="ECO:0000313" key="2">
    <source>
        <dbReference type="EMBL" id="BBK25361.1"/>
    </source>
</evidence>
<dbReference type="AlphaFoldDB" id="A0A8D5A610"/>
<keyword evidence="1" id="KW-0812">Transmembrane</keyword>
<dbReference type="OrthoDB" id="1634577at2"/>
<keyword evidence="1" id="KW-0472">Membrane</keyword>
<evidence type="ECO:0000256" key="1">
    <source>
        <dbReference type="SAM" id="Phobius"/>
    </source>
</evidence>
<dbReference type="KEGG" id="dho:Dia5BBH33_12960"/>
<feature type="transmembrane region" description="Helical" evidence="1">
    <location>
        <begin position="45"/>
        <end position="66"/>
    </location>
</feature>
<gene>
    <name evidence="2" type="ORF">Dia5BBH33_12960</name>
</gene>
<feature type="transmembrane region" description="Helical" evidence="1">
    <location>
        <begin position="12"/>
        <end position="33"/>
    </location>
</feature>
<dbReference type="Proteomes" id="UP000320585">
    <property type="component" value="Chromosome"/>
</dbReference>
<name>A0A8D5A610_9FIRM</name>